<evidence type="ECO:0000313" key="3">
    <source>
        <dbReference type="Proteomes" id="UP000559404"/>
    </source>
</evidence>
<organism evidence="2 3">
    <name type="scientific">Stappia taiwanensis</name>
    <dbReference type="NCBI Taxonomy" id="992267"/>
    <lineage>
        <taxon>Bacteria</taxon>
        <taxon>Pseudomonadati</taxon>
        <taxon>Pseudomonadota</taxon>
        <taxon>Alphaproteobacteria</taxon>
        <taxon>Hyphomicrobiales</taxon>
        <taxon>Stappiaceae</taxon>
        <taxon>Stappia</taxon>
    </lineage>
</organism>
<dbReference type="SUPFAM" id="SSF53756">
    <property type="entry name" value="UDP-Glycosyltransferase/glycogen phosphorylase"/>
    <property type="match status" value="1"/>
</dbReference>
<dbReference type="InterPro" id="IPR001830">
    <property type="entry name" value="Glyco_trans_20"/>
</dbReference>
<name>A0A838XZP6_9HYPH</name>
<proteinExistence type="inferred from homology"/>
<dbReference type="Gene3D" id="3.40.50.2000">
    <property type="entry name" value="Glycogen Phosphorylase B"/>
    <property type="match status" value="2"/>
</dbReference>
<reference evidence="2 3" key="2">
    <citation type="submission" date="2020-08" db="EMBL/GenBank/DDBJ databases">
        <title>Stappia taiwanensis sp. nov., isolated from a coastal thermal spring.</title>
        <authorList>
            <person name="Kampfer P."/>
        </authorList>
    </citation>
    <scope>NUCLEOTIDE SEQUENCE [LARGE SCALE GENOMIC DNA]</scope>
    <source>
        <strain evidence="2 3">DSM 23284</strain>
    </source>
</reference>
<dbReference type="Pfam" id="PF00982">
    <property type="entry name" value="Glyco_transf_20"/>
    <property type="match status" value="1"/>
</dbReference>
<dbReference type="GO" id="GO:0003825">
    <property type="term" value="F:alpha,alpha-trehalose-phosphate synthase (UDP-forming) activity"/>
    <property type="evidence" value="ECO:0007669"/>
    <property type="project" value="TreeGrafter"/>
</dbReference>
<dbReference type="Proteomes" id="UP000559404">
    <property type="component" value="Unassembled WGS sequence"/>
</dbReference>
<protein>
    <submittedName>
        <fullName evidence="2">Trehalose-6-phosphate synthase</fullName>
    </submittedName>
</protein>
<dbReference type="EMBL" id="JACEON010000029">
    <property type="protein sequence ID" value="MBA4613906.1"/>
    <property type="molecule type" value="Genomic_DNA"/>
</dbReference>
<keyword evidence="3" id="KW-1185">Reference proteome</keyword>
<reference evidence="2 3" key="1">
    <citation type="submission" date="2020-07" db="EMBL/GenBank/DDBJ databases">
        <authorList>
            <person name="Li M."/>
        </authorList>
    </citation>
    <scope>NUCLEOTIDE SEQUENCE [LARGE SCALE GENOMIC DNA]</scope>
    <source>
        <strain evidence="2 3">DSM 23284</strain>
    </source>
</reference>
<dbReference type="GO" id="GO:0005992">
    <property type="term" value="P:trehalose biosynthetic process"/>
    <property type="evidence" value="ECO:0007669"/>
    <property type="project" value="InterPro"/>
</dbReference>
<dbReference type="RefSeq" id="WP_181762103.1">
    <property type="nucleotide sequence ID" value="NZ_BMCR01000013.1"/>
</dbReference>
<dbReference type="PANTHER" id="PTHR10788:SF106">
    <property type="entry name" value="BCDNA.GH08860"/>
    <property type="match status" value="1"/>
</dbReference>
<accession>A0A838XZP6</accession>
<gene>
    <name evidence="2" type="ORF">H1W37_19790</name>
</gene>
<dbReference type="PANTHER" id="PTHR10788">
    <property type="entry name" value="TREHALOSE-6-PHOSPHATE SYNTHASE"/>
    <property type="match status" value="1"/>
</dbReference>
<comment type="similarity">
    <text evidence="1">Belongs to the glycosyltransferase 20 family.</text>
</comment>
<dbReference type="AlphaFoldDB" id="A0A838XZP6"/>
<evidence type="ECO:0000313" key="2">
    <source>
        <dbReference type="EMBL" id="MBA4613906.1"/>
    </source>
</evidence>
<sequence length="487" mass="54368">MSRLVVVSNRVGPLKDTGRAGGLAVALVDALTQAGGIWFGWSGEISEEGTFGNVRRVGSRKVLLATLDMTQADYDAFYVGYANKTLWPVFHYRLDLAVFDRHAEEGYLRVNDRFAARLRSLLRSDDVIWAHDYHFLPFAASLRAMEVENPIGFFLHIPFPAPEVLAALPNAAQMVRRMLAYDVIGFQSRRDAANFRRFAVEEIGAREADNGDLLLGSRRTVVRAFPIGIDAEGFARQATTPDARRHTRRTEKLLAGRQQIIGVDRIDYSKGLPERFRAFGRLLEDYPENRGRISLMQVAPPSRAELDAYAEIRRELEALTGNINGRFADLDWTPIRYMTRSFTRRALAGLYRASRVALVTPLRDGMNLVAKEYVAAQRAEDPGVVVLSRFAGAAEEMSEALIVNPHSAEEVAANLQTALTMPLDERRDRWQALFDRICENDAASWAQAFLAALNNQGNGQEEKEASGKATSAFPEVFADTHFAATRE</sequence>
<comment type="caution">
    <text evidence="2">The sequence shown here is derived from an EMBL/GenBank/DDBJ whole genome shotgun (WGS) entry which is preliminary data.</text>
</comment>
<evidence type="ECO:0000256" key="1">
    <source>
        <dbReference type="ARBA" id="ARBA00008799"/>
    </source>
</evidence>
<dbReference type="CDD" id="cd03788">
    <property type="entry name" value="GT20_TPS"/>
    <property type="match status" value="1"/>
</dbReference>